<dbReference type="Gene3D" id="1.10.150.20">
    <property type="entry name" value="5' to 3' exonuclease, C-terminal subdomain"/>
    <property type="match status" value="1"/>
</dbReference>
<dbReference type="InterPro" id="IPR050116">
    <property type="entry name" value="DNA_polymerase-Y"/>
</dbReference>
<evidence type="ECO:0000313" key="8">
    <source>
        <dbReference type="Proteomes" id="UP000630615"/>
    </source>
</evidence>
<evidence type="ECO:0000256" key="5">
    <source>
        <dbReference type="ARBA" id="ARBA00022932"/>
    </source>
</evidence>
<keyword evidence="5" id="KW-0808">Transferase</keyword>
<accession>A0ABQ1NVS7</accession>
<evidence type="ECO:0000256" key="4">
    <source>
        <dbReference type="ARBA" id="ARBA00022705"/>
    </source>
</evidence>
<dbReference type="SUPFAM" id="SSF56672">
    <property type="entry name" value="DNA/RNA polymerases"/>
    <property type="match status" value="1"/>
</dbReference>
<reference evidence="8" key="1">
    <citation type="journal article" date="2019" name="Int. J. Syst. Evol. Microbiol.">
        <title>The Global Catalogue of Microorganisms (GCM) 10K type strain sequencing project: providing services to taxonomists for standard genome sequencing and annotation.</title>
        <authorList>
            <consortium name="The Broad Institute Genomics Platform"/>
            <consortium name="The Broad Institute Genome Sequencing Center for Infectious Disease"/>
            <person name="Wu L."/>
            <person name="Ma J."/>
        </authorList>
    </citation>
    <scope>NUCLEOTIDE SEQUENCE [LARGE SCALE GENOMIC DNA]</scope>
    <source>
        <strain evidence="8">CGMCC 1.15942</strain>
    </source>
</reference>
<organism evidence="7 8">
    <name type="scientific">Enterococcus wangshanyuanii</name>
    <dbReference type="NCBI Taxonomy" id="2005703"/>
    <lineage>
        <taxon>Bacteria</taxon>
        <taxon>Bacillati</taxon>
        <taxon>Bacillota</taxon>
        <taxon>Bacilli</taxon>
        <taxon>Lactobacillales</taxon>
        <taxon>Enterococcaceae</taxon>
        <taxon>Enterococcus</taxon>
    </lineage>
</organism>
<dbReference type="Proteomes" id="UP000630615">
    <property type="component" value="Unassembled WGS sequence"/>
</dbReference>
<comment type="caution">
    <text evidence="7">The sequence shown here is derived from an EMBL/GenBank/DDBJ whole genome shotgun (WGS) entry which is preliminary data.</text>
</comment>
<evidence type="ECO:0000313" key="7">
    <source>
        <dbReference type="EMBL" id="GGC86061.1"/>
    </source>
</evidence>
<keyword evidence="4" id="KW-0235">DNA replication</keyword>
<evidence type="ECO:0000259" key="6">
    <source>
        <dbReference type="PROSITE" id="PS50173"/>
    </source>
</evidence>
<feature type="domain" description="UmuC" evidence="6">
    <location>
        <begin position="14"/>
        <end position="204"/>
    </location>
</feature>
<gene>
    <name evidence="7" type="ORF">GCM10011573_14640</name>
</gene>
<dbReference type="Gene3D" id="3.40.1170.60">
    <property type="match status" value="1"/>
</dbReference>
<evidence type="ECO:0000256" key="3">
    <source>
        <dbReference type="ARBA" id="ARBA00022695"/>
    </source>
</evidence>
<dbReference type="PANTHER" id="PTHR11076:SF35">
    <property type="entry name" value="DNA REPAIR PROTEIN HOMOLOG YOBH"/>
    <property type="match status" value="1"/>
</dbReference>
<dbReference type="Pfam" id="PF00817">
    <property type="entry name" value="IMS"/>
    <property type="match status" value="1"/>
</dbReference>
<keyword evidence="8" id="KW-1185">Reference proteome</keyword>
<dbReference type="SUPFAM" id="SSF100879">
    <property type="entry name" value="Lesion bypass DNA polymerase (Y-family), little finger domain"/>
    <property type="match status" value="1"/>
</dbReference>
<dbReference type="Pfam" id="PF21999">
    <property type="entry name" value="IMS_HHH_1"/>
    <property type="match status" value="1"/>
</dbReference>
<dbReference type="InterPro" id="IPR001126">
    <property type="entry name" value="UmuC"/>
</dbReference>
<dbReference type="PROSITE" id="PS50173">
    <property type="entry name" value="UMUC"/>
    <property type="match status" value="1"/>
</dbReference>
<evidence type="ECO:0000256" key="1">
    <source>
        <dbReference type="ARBA" id="ARBA00010945"/>
    </source>
</evidence>
<protein>
    <submittedName>
        <fullName evidence="7">Excinuclease ABC subunit A</fullName>
    </submittedName>
</protein>
<comment type="similarity">
    <text evidence="1">Belongs to the DNA polymerase type-Y family.</text>
</comment>
<dbReference type="InterPro" id="IPR053848">
    <property type="entry name" value="IMS_HHH_1"/>
</dbReference>
<dbReference type="CDD" id="cd01700">
    <property type="entry name" value="PolY_Pol_V_umuC"/>
    <property type="match status" value="1"/>
</dbReference>
<sequence length="433" mass="49811">MMFFEYEKEPRRTIFCIDVKSFYASVECVARGYDPLEKMLVVMSHAENSGGLVLASSPKAKEILGITNVTRKYDVPNHPELEIVPPRMNEYIKENMKINDIYSNYVADEDLHIYSIDESFLDVTASWKLFGQSPVELARKIQKRIQKETGLYITIGIGDNPLLAKLAMDIEAKHTDERLAEWHYEDVPEKVWTIEPMTEMWGIGHRLARRLNNLGIRSVYELAHTDINKLKRNLGIIGEQLYAHAHGIDRSRLSEKYIPEERSFNNSQILMRDYLRQEEIEVVIREMADQVAARLRKAHCQTECVHLSVGVSRGTKQENTGFSRQMKVPLTNSSKLLIDYCLMIFRQYWRGEEVRHIGITYSKLNYNTYVQLDLFHEPTEQLKELELDHVIDDIRQRFGYVSLVHASSMTKGGTAISRASLVGGHAGGLEGLE</sequence>
<keyword evidence="2" id="KW-0515">Mutator protein</keyword>
<keyword evidence="3" id="KW-0548">Nucleotidyltransferase</keyword>
<name>A0ABQ1NVS7_9ENTE</name>
<proteinExistence type="inferred from homology"/>
<dbReference type="InterPro" id="IPR043128">
    <property type="entry name" value="Rev_trsase/Diguanyl_cyclase"/>
</dbReference>
<dbReference type="InterPro" id="IPR017961">
    <property type="entry name" value="DNA_pol_Y-fam_little_finger"/>
</dbReference>
<dbReference type="PANTHER" id="PTHR11076">
    <property type="entry name" value="DNA REPAIR POLYMERASE UMUC / TRANSFERASE FAMILY MEMBER"/>
    <property type="match status" value="1"/>
</dbReference>
<dbReference type="InterPro" id="IPR036775">
    <property type="entry name" value="DNA_pol_Y-fam_lit_finger_sf"/>
</dbReference>
<dbReference type="InterPro" id="IPR043502">
    <property type="entry name" value="DNA/RNA_pol_sf"/>
</dbReference>
<dbReference type="EMBL" id="BMKI01000002">
    <property type="protein sequence ID" value="GGC86061.1"/>
    <property type="molecule type" value="Genomic_DNA"/>
</dbReference>
<dbReference type="Gene3D" id="3.30.70.270">
    <property type="match status" value="1"/>
</dbReference>
<evidence type="ECO:0000256" key="2">
    <source>
        <dbReference type="ARBA" id="ARBA00022457"/>
    </source>
</evidence>
<dbReference type="Pfam" id="PF11799">
    <property type="entry name" value="IMS_C"/>
    <property type="match status" value="1"/>
</dbReference>
<dbReference type="Gene3D" id="3.30.1490.100">
    <property type="entry name" value="DNA polymerase, Y-family, little finger domain"/>
    <property type="match status" value="1"/>
</dbReference>
<keyword evidence="5" id="KW-0239">DNA-directed DNA polymerase</keyword>